<comment type="subcellular location">
    <subcellularLocation>
        <location evidence="1">Membrane</location>
        <topology evidence="1">Multi-pass membrane protein</topology>
    </subcellularLocation>
</comment>
<evidence type="ECO:0000313" key="6">
    <source>
        <dbReference type="EMBL" id="OGF63373.1"/>
    </source>
</evidence>
<comment type="caution">
    <text evidence="6">The sequence shown here is derived from an EMBL/GenBank/DDBJ whole genome shotgun (WGS) entry which is preliminary data.</text>
</comment>
<organism evidence="6 7">
    <name type="scientific">Candidatus Giovannonibacteria bacterium RIFCSPHIGHO2_01_FULL_45_23</name>
    <dbReference type="NCBI Taxonomy" id="1798325"/>
    <lineage>
        <taxon>Bacteria</taxon>
        <taxon>Candidatus Giovannoniibacteriota</taxon>
    </lineage>
</organism>
<sequence>MEQNKKLDTALLVLRIGLAIVFLLFGFQKLSSPSQTTAEIQLILNFMPLAGAAAINFYLGLLEIIVALSLIIGIRVKLSGLIAALLTASFLGSFLIKFGLSINPDLYRDVGLTAIGIALAILGAGKYSWVGK</sequence>
<feature type="transmembrane region" description="Helical" evidence="5">
    <location>
        <begin position="50"/>
        <end position="71"/>
    </location>
</feature>
<evidence type="ECO:0000256" key="4">
    <source>
        <dbReference type="ARBA" id="ARBA00023136"/>
    </source>
</evidence>
<reference evidence="6 7" key="1">
    <citation type="journal article" date="2016" name="Nat. Commun.">
        <title>Thousands of microbial genomes shed light on interconnected biogeochemical processes in an aquifer system.</title>
        <authorList>
            <person name="Anantharaman K."/>
            <person name="Brown C.T."/>
            <person name="Hug L.A."/>
            <person name="Sharon I."/>
            <person name="Castelle C.J."/>
            <person name="Probst A.J."/>
            <person name="Thomas B.C."/>
            <person name="Singh A."/>
            <person name="Wilkins M.J."/>
            <person name="Karaoz U."/>
            <person name="Brodie E.L."/>
            <person name="Williams K.H."/>
            <person name="Hubbard S.S."/>
            <person name="Banfield J.F."/>
        </authorList>
    </citation>
    <scope>NUCLEOTIDE SEQUENCE [LARGE SCALE GENOMIC DNA]</scope>
</reference>
<gene>
    <name evidence="6" type="ORF">A2834_04085</name>
</gene>
<proteinExistence type="predicted"/>
<keyword evidence="4 5" id="KW-0472">Membrane</keyword>
<evidence type="ECO:0000313" key="7">
    <source>
        <dbReference type="Proteomes" id="UP000179251"/>
    </source>
</evidence>
<accession>A0A1F5VIS9</accession>
<keyword evidence="2 5" id="KW-0812">Transmembrane</keyword>
<feature type="transmembrane region" description="Helical" evidence="5">
    <location>
        <begin position="110"/>
        <end position="129"/>
    </location>
</feature>
<protein>
    <recommendedName>
        <fullName evidence="8">DoxX family protein</fullName>
    </recommendedName>
</protein>
<dbReference type="Pfam" id="PF07681">
    <property type="entry name" value="DoxX"/>
    <property type="match status" value="1"/>
</dbReference>
<evidence type="ECO:0008006" key="8">
    <source>
        <dbReference type="Google" id="ProtNLM"/>
    </source>
</evidence>
<dbReference type="AlphaFoldDB" id="A0A1F5VIS9"/>
<dbReference type="STRING" id="1798325.A2834_04085"/>
<name>A0A1F5VIS9_9BACT</name>
<evidence type="ECO:0000256" key="1">
    <source>
        <dbReference type="ARBA" id="ARBA00004141"/>
    </source>
</evidence>
<dbReference type="GO" id="GO:0016020">
    <property type="term" value="C:membrane"/>
    <property type="evidence" value="ECO:0007669"/>
    <property type="project" value="UniProtKB-SubCell"/>
</dbReference>
<dbReference type="Proteomes" id="UP000179251">
    <property type="component" value="Unassembled WGS sequence"/>
</dbReference>
<evidence type="ECO:0000256" key="5">
    <source>
        <dbReference type="SAM" id="Phobius"/>
    </source>
</evidence>
<keyword evidence="3 5" id="KW-1133">Transmembrane helix</keyword>
<feature type="transmembrane region" description="Helical" evidence="5">
    <location>
        <begin position="12"/>
        <end position="30"/>
    </location>
</feature>
<evidence type="ECO:0000256" key="2">
    <source>
        <dbReference type="ARBA" id="ARBA00022692"/>
    </source>
</evidence>
<feature type="transmembrane region" description="Helical" evidence="5">
    <location>
        <begin position="78"/>
        <end position="98"/>
    </location>
</feature>
<dbReference type="EMBL" id="MFHD01000003">
    <property type="protein sequence ID" value="OGF63373.1"/>
    <property type="molecule type" value="Genomic_DNA"/>
</dbReference>
<evidence type="ECO:0000256" key="3">
    <source>
        <dbReference type="ARBA" id="ARBA00022989"/>
    </source>
</evidence>
<dbReference type="InterPro" id="IPR032808">
    <property type="entry name" value="DoxX"/>
</dbReference>